<evidence type="ECO:0000313" key="4">
    <source>
        <dbReference type="Proteomes" id="UP000207598"/>
    </source>
</evidence>
<accession>A0A238K472</accession>
<dbReference type="Gene3D" id="2.30.30.40">
    <property type="entry name" value="SH3 Domains"/>
    <property type="match status" value="1"/>
</dbReference>
<proteinExistence type="predicted"/>
<dbReference type="AlphaFoldDB" id="A0A238K472"/>
<name>A0A238K472_9RHOB</name>
<sequence length="323" mass="35166">MTGPPAPRANGGRDTMQLTKLLLCLVAGALAFATAASAQSASFMRNDCADAGRAYFRDFNASTDTKYEGQRSDGTHLVIGRIHLRSRTEDFSCSYARDGKRMSGFFAEGRWRDNPLPGAGTPPPAPGKPSGSVLQLVTGVPANDVLNMRSAPGTQAKVVGTLKNGDIVLRLKCKTAEAATWCEVRNVSDVRSIGWVNARYLGKIDGSSADKPKPPTPGTGQITTTFVRFPHGVKTVELKEELPSRAVRRYVLRVRSGQELRFRVETKAQQFSWRIVSPNGGLVDQNSASREFRGKLRQSGEYVIEVSNGGSRSHGYNVMFRLD</sequence>
<protein>
    <submittedName>
        <fullName evidence="3">Bacterial SH3 domain protein</fullName>
    </submittedName>
</protein>
<evidence type="ECO:0000259" key="2">
    <source>
        <dbReference type="PROSITE" id="PS51781"/>
    </source>
</evidence>
<dbReference type="OrthoDB" id="964913at2"/>
<feature type="chain" id="PRO_5012195699" evidence="1">
    <location>
        <begin position="39"/>
        <end position="323"/>
    </location>
</feature>
<dbReference type="Gene3D" id="2.60.120.380">
    <property type="match status" value="1"/>
</dbReference>
<feature type="domain" description="SH3b" evidence="2">
    <location>
        <begin position="132"/>
        <end position="205"/>
    </location>
</feature>
<evidence type="ECO:0000313" key="3">
    <source>
        <dbReference type="EMBL" id="SMX37700.1"/>
    </source>
</evidence>
<reference evidence="3 4" key="1">
    <citation type="submission" date="2017-05" db="EMBL/GenBank/DDBJ databases">
        <authorList>
            <person name="Song R."/>
            <person name="Chenine A.L."/>
            <person name="Ruprecht R.M."/>
        </authorList>
    </citation>
    <scope>NUCLEOTIDE SEQUENCE [LARGE SCALE GENOMIC DNA]</scope>
    <source>
        <strain evidence="3 4">CECT 8898</strain>
    </source>
</reference>
<dbReference type="InterPro" id="IPR003646">
    <property type="entry name" value="SH3-like_bac-type"/>
</dbReference>
<keyword evidence="4" id="KW-1185">Reference proteome</keyword>
<dbReference type="Pfam" id="PF08239">
    <property type="entry name" value="SH3_3"/>
    <property type="match status" value="1"/>
</dbReference>
<gene>
    <name evidence="3" type="ORF">MAA8898_01233</name>
</gene>
<organism evidence="3 4">
    <name type="scientific">Maliponia aquimaris</name>
    <dbReference type="NCBI Taxonomy" id="1673631"/>
    <lineage>
        <taxon>Bacteria</taxon>
        <taxon>Pseudomonadati</taxon>
        <taxon>Pseudomonadota</taxon>
        <taxon>Alphaproteobacteria</taxon>
        <taxon>Rhodobacterales</taxon>
        <taxon>Paracoccaceae</taxon>
        <taxon>Maliponia</taxon>
    </lineage>
</organism>
<dbReference type="EMBL" id="FXYF01000003">
    <property type="protein sequence ID" value="SMX37700.1"/>
    <property type="molecule type" value="Genomic_DNA"/>
</dbReference>
<dbReference type="PROSITE" id="PS51781">
    <property type="entry name" value="SH3B"/>
    <property type="match status" value="1"/>
</dbReference>
<keyword evidence="1" id="KW-0732">Signal</keyword>
<dbReference type="Proteomes" id="UP000207598">
    <property type="component" value="Unassembled WGS sequence"/>
</dbReference>
<evidence type="ECO:0000256" key="1">
    <source>
        <dbReference type="SAM" id="SignalP"/>
    </source>
</evidence>
<feature type="signal peptide" evidence="1">
    <location>
        <begin position="1"/>
        <end position="38"/>
    </location>
</feature>